<keyword evidence="3" id="KW-1185">Reference proteome</keyword>
<reference evidence="3 4" key="1">
    <citation type="submission" date="2017-07" db="EMBL/GenBank/DDBJ databases">
        <title>Leptospira spp. isolated from tropical soils.</title>
        <authorList>
            <person name="Thibeaux R."/>
            <person name="Iraola G."/>
            <person name="Ferres I."/>
            <person name="Bierque E."/>
            <person name="Girault D."/>
            <person name="Soupe-Gilbert M.-E."/>
            <person name="Picardeau M."/>
            <person name="Goarant C."/>
        </authorList>
    </citation>
    <scope>NUCLEOTIDE SEQUENCE [LARGE SCALE GENOMIC DNA]</scope>
    <source>
        <strain evidence="2 4">FH1-B-B1</strain>
        <strain evidence="1 3">FH1-B-C1</strain>
    </source>
</reference>
<gene>
    <name evidence="1" type="ORF">CH360_03775</name>
    <name evidence="2" type="ORF">CH373_06915</name>
</gene>
<proteinExistence type="predicted"/>
<comment type="caution">
    <text evidence="2">The sequence shown here is derived from an EMBL/GenBank/DDBJ whole genome shotgun (WGS) entry which is preliminary data.</text>
</comment>
<dbReference type="Proteomes" id="UP000231962">
    <property type="component" value="Unassembled WGS sequence"/>
</dbReference>
<evidence type="ECO:0000313" key="1">
    <source>
        <dbReference type="EMBL" id="PJZ70921.1"/>
    </source>
</evidence>
<dbReference type="AlphaFoldDB" id="A0A2M9ZPT3"/>
<accession>A0A2M9ZPT3</accession>
<dbReference type="Proteomes" id="UP000231990">
    <property type="component" value="Unassembled WGS sequence"/>
</dbReference>
<evidence type="ECO:0000313" key="2">
    <source>
        <dbReference type="EMBL" id="PJZ74044.1"/>
    </source>
</evidence>
<evidence type="ECO:0000313" key="3">
    <source>
        <dbReference type="Proteomes" id="UP000231962"/>
    </source>
</evidence>
<dbReference type="EMBL" id="NPDZ01000003">
    <property type="protein sequence ID" value="PJZ74044.1"/>
    <property type="molecule type" value="Genomic_DNA"/>
</dbReference>
<sequence>MTRFIQILIFSFSILLFPLSALTPPPSLESQVAKSDYIALARLSKIKETKISSNSVSVSASVEILNALKGGETLSPKFDVAFMIFPEYYGKWLKASPQEGEYILFLIKKTIKDSKGKETEIIALYEPHPYAFREYSKELEEKIASLIKN</sequence>
<protein>
    <submittedName>
        <fullName evidence="2">Uncharacterized protein</fullName>
    </submittedName>
</protein>
<dbReference type="RefSeq" id="WP_100712924.1">
    <property type="nucleotide sequence ID" value="NZ_NPDY01000002.1"/>
</dbReference>
<dbReference type="EMBL" id="NPDY01000002">
    <property type="protein sequence ID" value="PJZ70921.1"/>
    <property type="molecule type" value="Genomic_DNA"/>
</dbReference>
<name>A0A2M9ZPT3_9LEPT</name>
<dbReference type="NCBIfam" id="NF047549">
    <property type="entry name" value="LIC_20196_fam"/>
    <property type="match status" value="1"/>
</dbReference>
<dbReference type="OrthoDB" id="335099at2"/>
<organism evidence="2 4">
    <name type="scientific">Leptospira perolatii</name>
    <dbReference type="NCBI Taxonomy" id="2023191"/>
    <lineage>
        <taxon>Bacteria</taxon>
        <taxon>Pseudomonadati</taxon>
        <taxon>Spirochaetota</taxon>
        <taxon>Spirochaetia</taxon>
        <taxon>Leptospirales</taxon>
        <taxon>Leptospiraceae</taxon>
        <taxon>Leptospira</taxon>
    </lineage>
</organism>
<evidence type="ECO:0000313" key="4">
    <source>
        <dbReference type="Proteomes" id="UP000231990"/>
    </source>
</evidence>